<keyword evidence="3" id="KW-0012">Acyltransferase</keyword>
<sequence length="378" mass="41558">MERKTHYFTLDLLRIVSAILVLLSHFATYAAKTASIADGKDVAFRFLSVFAGLGAAGVGTLFAISGFAIAMSASRDGGMTPALRFARIRATRILPALWLSALVSLGARAFYGEDIQGLLLAFARSAILSPKGPYIDGVVWSLVVQMVFYFLVAASILSKFRLSLYDLAKLIGLSSSAYLLLLCGLHLMPSSMESDEAISVLSRFPFKVLLLQHGVFFAAGIIFYLSSDDRIEGRSVASMNTLFLLFWAMGVVEVLISIDSPEEYRGLAAIILSIFISIMVLGKWHDRLISERLNNHRKTVRYLGGLSYSIYLNHYVSGMVLVWWLFQLKLSAPAVLVVSGFCVLSLSSAVTWLERRIQNAINARFQHPRPGRATLAIG</sequence>
<feature type="transmembrane region" description="Helical" evidence="1">
    <location>
        <begin position="208"/>
        <end position="225"/>
    </location>
</feature>
<reference evidence="3 4" key="1">
    <citation type="submission" date="2016-10" db="EMBL/GenBank/DDBJ databases">
        <authorList>
            <person name="de Groot N.N."/>
        </authorList>
    </citation>
    <scope>NUCLEOTIDE SEQUENCE [LARGE SCALE GENOMIC DNA]</scope>
    <source>
        <strain evidence="3 4">CGMCC 1.12097</strain>
    </source>
</reference>
<keyword evidence="1" id="KW-1133">Transmembrane helix</keyword>
<feature type="transmembrane region" description="Helical" evidence="1">
    <location>
        <begin position="43"/>
        <end position="72"/>
    </location>
</feature>
<dbReference type="Proteomes" id="UP000198588">
    <property type="component" value="Unassembled WGS sequence"/>
</dbReference>
<evidence type="ECO:0000256" key="1">
    <source>
        <dbReference type="SAM" id="Phobius"/>
    </source>
</evidence>
<dbReference type="Pfam" id="PF01757">
    <property type="entry name" value="Acyl_transf_3"/>
    <property type="match status" value="1"/>
</dbReference>
<keyword evidence="1" id="KW-0812">Transmembrane</keyword>
<dbReference type="GO" id="GO:0016020">
    <property type="term" value="C:membrane"/>
    <property type="evidence" value="ECO:0007669"/>
    <property type="project" value="TreeGrafter"/>
</dbReference>
<name>A0A1G5UZD6_9HYPH</name>
<dbReference type="GO" id="GO:0000271">
    <property type="term" value="P:polysaccharide biosynthetic process"/>
    <property type="evidence" value="ECO:0007669"/>
    <property type="project" value="TreeGrafter"/>
</dbReference>
<organism evidence="3 4">
    <name type="scientific">Mesorhizobium qingshengii</name>
    <dbReference type="NCBI Taxonomy" id="1165689"/>
    <lineage>
        <taxon>Bacteria</taxon>
        <taxon>Pseudomonadati</taxon>
        <taxon>Pseudomonadota</taxon>
        <taxon>Alphaproteobacteria</taxon>
        <taxon>Hyphomicrobiales</taxon>
        <taxon>Phyllobacteriaceae</taxon>
        <taxon>Mesorhizobium</taxon>
    </lineage>
</organism>
<keyword evidence="3" id="KW-0378">Hydrolase</keyword>
<feature type="transmembrane region" description="Helical" evidence="1">
    <location>
        <begin position="237"/>
        <end position="258"/>
    </location>
</feature>
<dbReference type="STRING" id="1165689.SAMN02927914_00027"/>
<dbReference type="RefSeq" id="WP_167364886.1">
    <property type="nucleotide sequence ID" value="NZ_FMXM01000002.1"/>
</dbReference>
<feature type="transmembrane region" description="Helical" evidence="1">
    <location>
        <begin position="138"/>
        <end position="158"/>
    </location>
</feature>
<feature type="transmembrane region" description="Helical" evidence="1">
    <location>
        <begin position="170"/>
        <end position="188"/>
    </location>
</feature>
<dbReference type="AlphaFoldDB" id="A0A1G5UZD6"/>
<evidence type="ECO:0000313" key="3">
    <source>
        <dbReference type="EMBL" id="SDA38377.1"/>
    </source>
</evidence>
<gene>
    <name evidence="3" type="ORF">SAMN02927914_00027</name>
</gene>
<protein>
    <submittedName>
        <fullName evidence="3">Peptidoglycan/LPS O-acetylase OafA/YrhL, contains acyltransferase and SGNH-hydrolase domains</fullName>
    </submittedName>
</protein>
<accession>A0A1G5UZD6</accession>
<feature type="transmembrane region" description="Helical" evidence="1">
    <location>
        <begin position="332"/>
        <end position="353"/>
    </location>
</feature>
<dbReference type="EMBL" id="FMXM01000002">
    <property type="protein sequence ID" value="SDA38377.1"/>
    <property type="molecule type" value="Genomic_DNA"/>
</dbReference>
<feature type="transmembrane region" description="Helical" evidence="1">
    <location>
        <begin position="302"/>
        <end position="326"/>
    </location>
</feature>
<dbReference type="PANTHER" id="PTHR23028">
    <property type="entry name" value="ACETYLTRANSFERASE"/>
    <property type="match status" value="1"/>
</dbReference>
<proteinExistence type="predicted"/>
<keyword evidence="1" id="KW-0472">Membrane</keyword>
<feature type="transmembrane region" description="Helical" evidence="1">
    <location>
        <begin position="264"/>
        <end position="281"/>
    </location>
</feature>
<evidence type="ECO:0000313" key="4">
    <source>
        <dbReference type="Proteomes" id="UP000198588"/>
    </source>
</evidence>
<evidence type="ECO:0000259" key="2">
    <source>
        <dbReference type="Pfam" id="PF01757"/>
    </source>
</evidence>
<dbReference type="GO" id="GO:0016747">
    <property type="term" value="F:acyltransferase activity, transferring groups other than amino-acyl groups"/>
    <property type="evidence" value="ECO:0007669"/>
    <property type="project" value="InterPro"/>
</dbReference>
<dbReference type="GO" id="GO:0016787">
    <property type="term" value="F:hydrolase activity"/>
    <property type="evidence" value="ECO:0007669"/>
    <property type="project" value="UniProtKB-KW"/>
</dbReference>
<feature type="transmembrane region" description="Helical" evidence="1">
    <location>
        <begin position="93"/>
        <end position="111"/>
    </location>
</feature>
<dbReference type="InterPro" id="IPR002656">
    <property type="entry name" value="Acyl_transf_3_dom"/>
</dbReference>
<feature type="transmembrane region" description="Helical" evidence="1">
    <location>
        <begin position="12"/>
        <end position="31"/>
    </location>
</feature>
<dbReference type="InterPro" id="IPR050879">
    <property type="entry name" value="Acyltransferase_3"/>
</dbReference>
<dbReference type="PANTHER" id="PTHR23028:SF53">
    <property type="entry name" value="ACYL_TRANSF_3 DOMAIN-CONTAINING PROTEIN"/>
    <property type="match status" value="1"/>
</dbReference>
<feature type="domain" description="Acyltransferase 3" evidence="2">
    <location>
        <begin position="10"/>
        <end position="348"/>
    </location>
</feature>
<keyword evidence="3" id="KW-0808">Transferase</keyword>